<dbReference type="CDD" id="cd03586">
    <property type="entry name" value="PolY_Pol_IV_kappa"/>
    <property type="match status" value="1"/>
</dbReference>
<dbReference type="GO" id="GO:0005737">
    <property type="term" value="C:cytoplasm"/>
    <property type="evidence" value="ECO:0007669"/>
    <property type="project" value="UniProtKB-SubCell"/>
</dbReference>
<dbReference type="NCBIfam" id="NF002677">
    <property type="entry name" value="PRK02406.1"/>
    <property type="match status" value="1"/>
</dbReference>
<feature type="domain" description="UmuC" evidence="4">
    <location>
        <begin position="17"/>
        <end position="215"/>
    </location>
</feature>
<feature type="active site" evidence="2">
    <location>
        <position position="135"/>
    </location>
</feature>
<keyword evidence="2" id="KW-0238">DNA-binding</keyword>
<keyword evidence="2" id="KW-0239">DNA-directed DNA polymerase</keyword>
<feature type="compositionally biased region" description="Basic and acidic residues" evidence="3">
    <location>
        <begin position="391"/>
        <end position="413"/>
    </location>
</feature>
<dbReference type="Gene3D" id="3.40.1170.60">
    <property type="match status" value="1"/>
</dbReference>
<feature type="site" description="Substrate discrimination" evidence="2">
    <location>
        <position position="26"/>
    </location>
</feature>
<evidence type="ECO:0000259" key="4">
    <source>
        <dbReference type="PROSITE" id="PS50173"/>
    </source>
</evidence>
<keyword evidence="2" id="KW-0808">Transferase</keyword>
<dbReference type="InterPro" id="IPR017961">
    <property type="entry name" value="DNA_pol_Y-fam_little_finger"/>
</dbReference>
<dbReference type="Gene3D" id="3.30.70.270">
    <property type="match status" value="1"/>
</dbReference>
<dbReference type="Gene3D" id="1.10.150.20">
    <property type="entry name" value="5' to 3' exonuclease, C-terminal subdomain"/>
    <property type="match status" value="1"/>
</dbReference>
<dbReference type="GO" id="GO:0006261">
    <property type="term" value="P:DNA-templated DNA replication"/>
    <property type="evidence" value="ECO:0007669"/>
    <property type="project" value="UniProtKB-UniRule"/>
</dbReference>
<accession>A0A1G7G1N5</accession>
<protein>
    <recommendedName>
        <fullName evidence="2">DNA polymerase IV</fullName>
        <shortName evidence="2">Pol IV</shortName>
        <ecNumber evidence="2">2.7.7.7</ecNumber>
    </recommendedName>
</protein>
<dbReference type="AlphaFoldDB" id="A0A1G7G1N5"/>
<gene>
    <name evidence="2" type="primary">dbh</name>
    <name evidence="5" type="ORF">SAMN05216218_101456</name>
</gene>
<organism evidence="5 6">
    <name type="scientific">Halorientalis regularis</name>
    <dbReference type="NCBI Taxonomy" id="660518"/>
    <lineage>
        <taxon>Archaea</taxon>
        <taxon>Methanobacteriati</taxon>
        <taxon>Methanobacteriota</taxon>
        <taxon>Stenosarchaea group</taxon>
        <taxon>Halobacteria</taxon>
        <taxon>Halobacteriales</taxon>
        <taxon>Haloarculaceae</taxon>
        <taxon>Halorientalis</taxon>
    </lineage>
</organism>
<dbReference type="InterPro" id="IPR036775">
    <property type="entry name" value="DNA_pol_Y-fam_lit_finger_sf"/>
</dbReference>
<comment type="similarity">
    <text evidence="1 2">Belongs to the DNA polymerase type-Y family.</text>
</comment>
<dbReference type="Pfam" id="PF11799">
    <property type="entry name" value="IMS_C"/>
    <property type="match status" value="1"/>
</dbReference>
<keyword evidence="6" id="KW-1185">Reference proteome</keyword>
<name>A0A1G7G1N5_9EURY</name>
<dbReference type="STRING" id="660518.SAMN05216218_101456"/>
<keyword evidence="2" id="KW-0234">DNA repair</keyword>
<dbReference type="HAMAP" id="MF_01113">
    <property type="entry name" value="DNApol_IV"/>
    <property type="match status" value="1"/>
</dbReference>
<dbReference type="InterPro" id="IPR043502">
    <property type="entry name" value="DNA/RNA_pol_sf"/>
</dbReference>
<dbReference type="PROSITE" id="PS50173">
    <property type="entry name" value="UMUC"/>
    <property type="match status" value="1"/>
</dbReference>
<feature type="binding site" evidence="2">
    <location>
        <position position="134"/>
    </location>
    <ligand>
        <name>Mg(2+)</name>
        <dbReference type="ChEBI" id="CHEBI:18420"/>
    </ligand>
</feature>
<keyword evidence="2" id="KW-0963">Cytoplasm</keyword>
<dbReference type="InterPro" id="IPR050116">
    <property type="entry name" value="DNA_polymerase-Y"/>
</dbReference>
<evidence type="ECO:0000313" key="6">
    <source>
        <dbReference type="Proteomes" id="UP000199076"/>
    </source>
</evidence>
<dbReference type="GO" id="GO:0003887">
    <property type="term" value="F:DNA-directed DNA polymerase activity"/>
    <property type="evidence" value="ECO:0007669"/>
    <property type="project" value="UniProtKB-UniRule"/>
</dbReference>
<dbReference type="Gene3D" id="3.30.1490.100">
    <property type="entry name" value="DNA polymerase, Y-family, little finger domain"/>
    <property type="match status" value="1"/>
</dbReference>
<keyword evidence="2" id="KW-0460">Magnesium</keyword>
<dbReference type="Pfam" id="PF11798">
    <property type="entry name" value="IMS_HHH"/>
    <property type="match status" value="1"/>
</dbReference>
<dbReference type="GO" id="GO:0006281">
    <property type="term" value="P:DNA repair"/>
    <property type="evidence" value="ECO:0007669"/>
    <property type="project" value="UniProtKB-UniRule"/>
</dbReference>
<sequence length="426" mass="46166">MDGRLPGVDDGSPEQVICHVDMDCFYAACERLREPALEDEPLVVGMGYESGEAHGAVATASYEAREFGVESAMAISQALELLPRKVDAVDDPEIDPEAAGFYRTVDLDYYESVASEVKTILHDTADTVREVSIDEAYLDVTETVEWAAAAEFGQDLKDRIEEEVGVVASVGVAPTMSAAKIASDHDKPDGLVIVEPGEVRAFLAPLDVAEVHNVGPVTARELRSMGVETAGDLADADPERLEARFGERGREIWSYARGEDDRPVEPVGKPKSLSRESAFTEATDDGERKHERVQALAGDVAERARSKDALYQTIGIKVVTPPFDVHTRAESLPGPVEDADLVEEVALDLLTEFHDDEVRKVGVRVSNLDFSDAQQASLDGFEDASAGDAGTGRRENHSLGAFTERDDTRKGDDQDPEGQTSLGEFE</sequence>
<evidence type="ECO:0000313" key="5">
    <source>
        <dbReference type="EMBL" id="SDE82094.1"/>
    </source>
</evidence>
<dbReference type="EC" id="2.7.7.7" evidence="2"/>
<dbReference type="SUPFAM" id="SSF56672">
    <property type="entry name" value="DNA/RNA polymerases"/>
    <property type="match status" value="1"/>
</dbReference>
<evidence type="ECO:0000256" key="1">
    <source>
        <dbReference type="ARBA" id="ARBA00010945"/>
    </source>
</evidence>
<feature type="compositionally biased region" description="Polar residues" evidence="3">
    <location>
        <begin position="417"/>
        <end position="426"/>
    </location>
</feature>
<dbReference type="Proteomes" id="UP000199076">
    <property type="component" value="Unassembled WGS sequence"/>
</dbReference>
<dbReference type="InterPro" id="IPR022880">
    <property type="entry name" value="DNApol_IV"/>
</dbReference>
<keyword evidence="2" id="KW-0479">Metal-binding</keyword>
<dbReference type="RefSeq" id="WP_092687410.1">
    <property type="nucleotide sequence ID" value="NZ_FNBK01000001.1"/>
</dbReference>
<reference evidence="6" key="1">
    <citation type="submission" date="2016-10" db="EMBL/GenBank/DDBJ databases">
        <authorList>
            <person name="Varghese N."/>
            <person name="Submissions S."/>
        </authorList>
    </citation>
    <scope>NUCLEOTIDE SEQUENCE [LARGE SCALE GENOMIC DNA]</scope>
    <source>
        <strain evidence="6">IBRC-M 10760</strain>
    </source>
</reference>
<dbReference type="InterPro" id="IPR024728">
    <property type="entry name" value="PolY_HhH_motif"/>
</dbReference>
<dbReference type="EMBL" id="FNBK01000001">
    <property type="protein sequence ID" value="SDE82094.1"/>
    <property type="molecule type" value="Genomic_DNA"/>
</dbReference>
<keyword evidence="2" id="KW-0548">Nucleotidyltransferase</keyword>
<dbReference type="OrthoDB" id="372207at2157"/>
<proteinExistence type="inferred from homology"/>
<keyword evidence="2" id="KW-0235">DNA replication</keyword>
<dbReference type="GO" id="GO:0042276">
    <property type="term" value="P:error-prone translesion synthesis"/>
    <property type="evidence" value="ECO:0007669"/>
    <property type="project" value="TreeGrafter"/>
</dbReference>
<feature type="binding site" evidence="2">
    <location>
        <position position="21"/>
    </location>
    <ligand>
        <name>Mg(2+)</name>
        <dbReference type="ChEBI" id="CHEBI:18420"/>
    </ligand>
</feature>
<dbReference type="PANTHER" id="PTHR11076">
    <property type="entry name" value="DNA REPAIR POLYMERASE UMUC / TRANSFERASE FAMILY MEMBER"/>
    <property type="match status" value="1"/>
</dbReference>
<evidence type="ECO:0000256" key="2">
    <source>
        <dbReference type="HAMAP-Rule" id="MF_01113"/>
    </source>
</evidence>
<dbReference type="Pfam" id="PF00817">
    <property type="entry name" value="IMS"/>
    <property type="match status" value="1"/>
</dbReference>
<dbReference type="GO" id="GO:0000287">
    <property type="term" value="F:magnesium ion binding"/>
    <property type="evidence" value="ECO:0007669"/>
    <property type="project" value="UniProtKB-UniRule"/>
</dbReference>
<comment type="subcellular location">
    <subcellularLocation>
        <location evidence="2">Cytoplasm</location>
    </subcellularLocation>
</comment>
<dbReference type="InterPro" id="IPR043128">
    <property type="entry name" value="Rev_trsase/Diguanyl_cyclase"/>
</dbReference>
<keyword evidence="2" id="KW-0515">Mutator protein</keyword>
<feature type="region of interest" description="Disordered" evidence="3">
    <location>
        <begin position="259"/>
        <end position="288"/>
    </location>
</feature>
<comment type="subunit">
    <text evidence="2">Monomer.</text>
</comment>
<dbReference type="InterPro" id="IPR001126">
    <property type="entry name" value="UmuC"/>
</dbReference>
<dbReference type="SUPFAM" id="SSF100879">
    <property type="entry name" value="Lesion bypass DNA polymerase (Y-family), little finger domain"/>
    <property type="match status" value="1"/>
</dbReference>
<comment type="cofactor">
    <cofactor evidence="2">
        <name>Mg(2+)</name>
        <dbReference type="ChEBI" id="CHEBI:18420"/>
    </cofactor>
    <text evidence="2">Binds 2 magnesium ions per subunit.</text>
</comment>
<feature type="region of interest" description="Disordered" evidence="3">
    <location>
        <begin position="379"/>
        <end position="426"/>
    </location>
</feature>
<comment type="catalytic activity">
    <reaction evidence="2">
        <text>DNA(n) + a 2'-deoxyribonucleoside 5'-triphosphate = DNA(n+1) + diphosphate</text>
        <dbReference type="Rhea" id="RHEA:22508"/>
        <dbReference type="Rhea" id="RHEA-COMP:17339"/>
        <dbReference type="Rhea" id="RHEA-COMP:17340"/>
        <dbReference type="ChEBI" id="CHEBI:33019"/>
        <dbReference type="ChEBI" id="CHEBI:61560"/>
        <dbReference type="ChEBI" id="CHEBI:173112"/>
        <dbReference type="EC" id="2.7.7.7"/>
    </reaction>
</comment>
<dbReference type="PANTHER" id="PTHR11076:SF33">
    <property type="entry name" value="DNA POLYMERASE KAPPA"/>
    <property type="match status" value="1"/>
</dbReference>
<comment type="function">
    <text evidence="2">Poorly processive, error-prone DNA polymerase involved in untargeted mutagenesis. Copies undamaged DNA at stalled replication forks, which arise in vivo from mismatched or misaligned primer ends. These misaligned primers can be extended by PolIV. Exhibits no 3'-5' exonuclease (proofreading) activity. May be involved in translesional synthesis.</text>
</comment>
<keyword evidence="2" id="KW-0227">DNA damage</keyword>
<evidence type="ECO:0000256" key="3">
    <source>
        <dbReference type="SAM" id="MobiDB-lite"/>
    </source>
</evidence>
<dbReference type="GO" id="GO:0003684">
    <property type="term" value="F:damaged DNA binding"/>
    <property type="evidence" value="ECO:0007669"/>
    <property type="project" value="InterPro"/>
</dbReference>